<evidence type="ECO:0000313" key="2">
    <source>
        <dbReference type="Proteomes" id="UP000254208"/>
    </source>
</evidence>
<dbReference type="EMBL" id="UGTZ01000001">
    <property type="protein sequence ID" value="SUC29713.1"/>
    <property type="molecule type" value="Genomic_DNA"/>
</dbReference>
<evidence type="ECO:0000313" key="1">
    <source>
        <dbReference type="EMBL" id="SUC29713.1"/>
    </source>
</evidence>
<gene>
    <name evidence="1" type="ORF">NCTC11801_00616</name>
</gene>
<name>A0A379FMW8_PRORE</name>
<accession>A0A379FMW8</accession>
<organism evidence="1 2">
    <name type="scientific">Providencia rettgeri</name>
    <dbReference type="NCBI Taxonomy" id="587"/>
    <lineage>
        <taxon>Bacteria</taxon>
        <taxon>Pseudomonadati</taxon>
        <taxon>Pseudomonadota</taxon>
        <taxon>Gammaproteobacteria</taxon>
        <taxon>Enterobacterales</taxon>
        <taxon>Morganellaceae</taxon>
        <taxon>Providencia</taxon>
    </lineage>
</organism>
<proteinExistence type="predicted"/>
<protein>
    <submittedName>
        <fullName evidence="1">Uncharacterized protein</fullName>
    </submittedName>
</protein>
<dbReference type="Proteomes" id="UP000254208">
    <property type="component" value="Unassembled WGS sequence"/>
</dbReference>
<reference evidence="1 2" key="1">
    <citation type="submission" date="2018-06" db="EMBL/GenBank/DDBJ databases">
        <authorList>
            <consortium name="Pathogen Informatics"/>
            <person name="Doyle S."/>
        </authorList>
    </citation>
    <scope>NUCLEOTIDE SEQUENCE [LARGE SCALE GENOMIC DNA]</scope>
    <source>
        <strain evidence="1 2">NCTC11801</strain>
    </source>
</reference>
<dbReference type="AlphaFoldDB" id="A0A379FMW8"/>
<sequence>MISTGEWLGFNNHGLDGAISYYAAAGNILGSSR</sequence>